<dbReference type="RefSeq" id="XP_008909456.1">
    <property type="nucleotide sequence ID" value="XM_008911208.1"/>
</dbReference>
<name>W2PWG8_PHYN3</name>
<dbReference type="OrthoDB" id="103184at2759"/>
<feature type="compositionally biased region" description="Basic and acidic residues" evidence="1">
    <location>
        <begin position="217"/>
        <end position="238"/>
    </location>
</feature>
<feature type="compositionally biased region" description="Basic and acidic residues" evidence="1">
    <location>
        <begin position="299"/>
        <end position="319"/>
    </location>
</feature>
<feature type="compositionally biased region" description="Basic and acidic residues" evidence="1">
    <location>
        <begin position="341"/>
        <end position="371"/>
    </location>
</feature>
<dbReference type="VEuPathDB" id="FungiDB:PPTG_14709"/>
<feature type="compositionally biased region" description="Basic residues" evidence="1">
    <location>
        <begin position="328"/>
        <end position="337"/>
    </location>
</feature>
<feature type="compositionally biased region" description="Basic and acidic residues" evidence="1">
    <location>
        <begin position="136"/>
        <end position="149"/>
    </location>
</feature>
<sequence length="455" mass="51378">MMHFNLQQIPPIVEQKRKHEPKETSPVVDRLRLQLNRTVRRTVTETVDAVWVAFSDELAQLTFNGPPTAPAMDDYELFYDCCSRLTKFIEKNMDTTPGFLEQMDRLIFACHYGAPGSAVRFAMTKDLRIRRGKANNGKEHVSIKTDHLIAGESEQPVISPPSGTRGMEASNEESEATTTVGTESRQWTRKRLSTTSHSPPRLPPSKRAKRSSASDLGRGKDGNHEEMATKKSDKEKKRTSTRTSPMQQNVGRRTSRRMTCVHRQVNGVEDDQRNDRKTTKSRSGRCVRRPVNGVGDDQGNDRETTKSGRDRSASSKRQESLQAETGRKVRRSLRRLSKCTNDSRKSTESNEDYQTRSKAKDEAKDQSEKTDTTGSEQDTNVIEEDDPDTDAEQVVPPEREITSNGKQVHPTIVLESPSQCALEVMTRRMTLLALMRGLKAGPKRHTLLAWSKRIT</sequence>
<proteinExistence type="predicted"/>
<dbReference type="AlphaFoldDB" id="W2PWG8"/>
<feature type="compositionally biased region" description="Basic residues" evidence="1">
    <location>
        <begin position="279"/>
        <end position="288"/>
    </location>
</feature>
<dbReference type="EMBL" id="KI669601">
    <property type="protein sequence ID" value="ETN04986.1"/>
    <property type="molecule type" value="Genomic_DNA"/>
</dbReference>
<organism evidence="2 3">
    <name type="scientific">Phytophthora nicotianae (strain INRA-310)</name>
    <name type="common">Phytophthora parasitica</name>
    <dbReference type="NCBI Taxonomy" id="761204"/>
    <lineage>
        <taxon>Eukaryota</taxon>
        <taxon>Sar</taxon>
        <taxon>Stramenopiles</taxon>
        <taxon>Oomycota</taxon>
        <taxon>Peronosporomycetes</taxon>
        <taxon>Peronosporales</taxon>
        <taxon>Peronosporaceae</taxon>
        <taxon>Phytophthora</taxon>
    </lineage>
</organism>
<feature type="compositionally biased region" description="Acidic residues" evidence="1">
    <location>
        <begin position="381"/>
        <end position="391"/>
    </location>
</feature>
<reference evidence="2 3" key="2">
    <citation type="submission" date="2013-11" db="EMBL/GenBank/DDBJ databases">
        <title>The Genome Sequence of Phytophthora parasitica INRA-310.</title>
        <authorList>
            <consortium name="The Broad Institute Genomics Platform"/>
            <person name="Russ C."/>
            <person name="Tyler B."/>
            <person name="Panabieres F."/>
            <person name="Shan W."/>
            <person name="Tripathy S."/>
            <person name="Grunwald N."/>
            <person name="Machado M."/>
            <person name="Johnson C.S."/>
            <person name="Arredondo F."/>
            <person name="Hong C."/>
            <person name="Coffey M."/>
            <person name="Young S.K."/>
            <person name="Zeng Q."/>
            <person name="Gargeya S."/>
            <person name="Fitzgerald M."/>
            <person name="Abouelleil A."/>
            <person name="Alvarado L."/>
            <person name="Chapman S.B."/>
            <person name="Gainer-Dewar J."/>
            <person name="Goldberg J."/>
            <person name="Griggs A."/>
            <person name="Gujja S."/>
            <person name="Hansen M."/>
            <person name="Howarth C."/>
            <person name="Imamovic A."/>
            <person name="Ireland A."/>
            <person name="Larimer J."/>
            <person name="McCowan C."/>
            <person name="Murphy C."/>
            <person name="Pearson M."/>
            <person name="Poon T.W."/>
            <person name="Priest M."/>
            <person name="Roberts A."/>
            <person name="Saif S."/>
            <person name="Shea T."/>
            <person name="Sykes S."/>
            <person name="Wortman J."/>
            <person name="Nusbaum C."/>
            <person name="Birren B."/>
        </authorList>
    </citation>
    <scope>NUCLEOTIDE SEQUENCE [LARGE SCALE GENOMIC DNA]</scope>
    <source>
        <strain evidence="2 3">INRA-310</strain>
    </source>
</reference>
<evidence type="ECO:0000256" key="1">
    <source>
        <dbReference type="SAM" id="MobiDB-lite"/>
    </source>
</evidence>
<reference evidence="3" key="1">
    <citation type="submission" date="2011-12" db="EMBL/GenBank/DDBJ databases">
        <authorList>
            <consortium name="The Broad Institute Genome Sequencing Platform"/>
            <person name="Russ C."/>
            <person name="Tyler B."/>
            <person name="Panabieres F."/>
            <person name="Shan W."/>
            <person name="Tripathy S."/>
            <person name="Grunwald N."/>
            <person name="Machado M."/>
            <person name="Young S.K."/>
            <person name="Zeng Q."/>
            <person name="Gargeya S."/>
            <person name="Fitzgerald M."/>
            <person name="Haas B."/>
            <person name="Abouelleil A."/>
            <person name="Alvarado L."/>
            <person name="Arachchi H.M."/>
            <person name="Berlin A."/>
            <person name="Chapman S.B."/>
            <person name="Gearin G."/>
            <person name="Goldberg J."/>
            <person name="Griggs A."/>
            <person name="Gujja S."/>
            <person name="Hansen M."/>
            <person name="Heiman D."/>
            <person name="Howarth C."/>
            <person name="Larimer J."/>
            <person name="Lui A."/>
            <person name="MacDonald P.J.P."/>
            <person name="McCowen C."/>
            <person name="Montmayeur A."/>
            <person name="Murphy C."/>
            <person name="Neiman D."/>
            <person name="Pearson M."/>
            <person name="Priest M."/>
            <person name="Roberts A."/>
            <person name="Saif S."/>
            <person name="Shea T."/>
            <person name="Sisk P."/>
            <person name="Stolte C."/>
            <person name="Sykes S."/>
            <person name="Wortman J."/>
            <person name="Nusbaum C."/>
            <person name="Birren B."/>
        </authorList>
    </citation>
    <scope>NUCLEOTIDE SEQUENCE [LARGE SCALE GENOMIC DNA]</scope>
    <source>
        <strain evidence="3">INRA-310</strain>
    </source>
</reference>
<feature type="region of interest" description="Disordered" evidence="1">
    <location>
        <begin position="135"/>
        <end position="393"/>
    </location>
</feature>
<evidence type="ECO:0000313" key="3">
    <source>
        <dbReference type="Proteomes" id="UP000018817"/>
    </source>
</evidence>
<protein>
    <submittedName>
        <fullName evidence="2">Uncharacterized protein</fullName>
    </submittedName>
</protein>
<dbReference type="GeneID" id="20183972"/>
<evidence type="ECO:0000313" key="2">
    <source>
        <dbReference type="EMBL" id="ETN04986.1"/>
    </source>
</evidence>
<accession>W2PWG8</accession>
<gene>
    <name evidence="2" type="ORF">PPTG_14709</name>
</gene>
<feature type="compositionally biased region" description="Polar residues" evidence="1">
    <location>
        <begin position="241"/>
        <end position="252"/>
    </location>
</feature>
<dbReference type="STRING" id="761204.W2PWG8"/>
<dbReference type="Proteomes" id="UP000018817">
    <property type="component" value="Unassembled WGS sequence"/>
</dbReference>